<dbReference type="AlphaFoldDB" id="A0A9D1GWI7"/>
<sequence>MWLDDEPLRPTWHAPRRTRPLWIVVATVVALAVVAGVLWATGGLAERSDDIITVQPGEVFETGPYQFVFTEATIWERRYGDSPRSGWEVQVYGFGRTTADTSGQLRSVWTAIGVDGSGIAENGSIAKVGQFRSFGVEFQPGMPMAPVVLQADLPPEFEPDEFIDLLVGRIVTENRSNTGDASGEVLTLTRQRYQMRLPMTIGTGNPPR</sequence>
<feature type="transmembrane region" description="Helical" evidence="1">
    <location>
        <begin position="20"/>
        <end position="40"/>
    </location>
</feature>
<evidence type="ECO:0000313" key="3">
    <source>
        <dbReference type="Proteomes" id="UP000886842"/>
    </source>
</evidence>
<evidence type="ECO:0000256" key="1">
    <source>
        <dbReference type="SAM" id="Phobius"/>
    </source>
</evidence>
<keyword evidence="1" id="KW-0812">Transmembrane</keyword>
<protein>
    <submittedName>
        <fullName evidence="2">Uncharacterized protein</fullName>
    </submittedName>
</protein>
<accession>A0A9D1GWI7</accession>
<keyword evidence="1" id="KW-0472">Membrane</keyword>
<keyword evidence="1" id="KW-1133">Transmembrane helix</keyword>
<reference evidence="2" key="1">
    <citation type="submission" date="2020-10" db="EMBL/GenBank/DDBJ databases">
        <authorList>
            <person name="Gilroy R."/>
        </authorList>
    </citation>
    <scope>NUCLEOTIDE SEQUENCE</scope>
    <source>
        <strain evidence="2">ChiGjej1B1-24693</strain>
    </source>
</reference>
<proteinExistence type="predicted"/>
<evidence type="ECO:0000313" key="2">
    <source>
        <dbReference type="EMBL" id="HIT75053.1"/>
    </source>
</evidence>
<reference evidence="2" key="2">
    <citation type="journal article" date="2021" name="PeerJ">
        <title>Extensive microbial diversity within the chicken gut microbiome revealed by metagenomics and culture.</title>
        <authorList>
            <person name="Gilroy R."/>
            <person name="Ravi A."/>
            <person name="Getino M."/>
            <person name="Pursley I."/>
            <person name="Horton D.L."/>
            <person name="Alikhan N.F."/>
            <person name="Baker D."/>
            <person name="Gharbi K."/>
            <person name="Hall N."/>
            <person name="Watson M."/>
            <person name="Adriaenssens E.M."/>
            <person name="Foster-Nyarko E."/>
            <person name="Jarju S."/>
            <person name="Secka A."/>
            <person name="Antonio M."/>
            <person name="Oren A."/>
            <person name="Chaudhuri R.R."/>
            <person name="La Ragione R."/>
            <person name="Hildebrand F."/>
            <person name="Pallen M.J."/>
        </authorList>
    </citation>
    <scope>NUCLEOTIDE SEQUENCE</scope>
    <source>
        <strain evidence="2">ChiGjej1B1-24693</strain>
    </source>
</reference>
<gene>
    <name evidence="2" type="ORF">IAA98_05660</name>
</gene>
<dbReference type="Proteomes" id="UP000886842">
    <property type="component" value="Unassembled WGS sequence"/>
</dbReference>
<dbReference type="EMBL" id="DVLP01000171">
    <property type="protein sequence ID" value="HIT75053.1"/>
    <property type="molecule type" value="Genomic_DNA"/>
</dbReference>
<comment type="caution">
    <text evidence="2">The sequence shown here is derived from an EMBL/GenBank/DDBJ whole genome shotgun (WGS) entry which is preliminary data.</text>
</comment>
<name>A0A9D1GWI7_9ACTN</name>
<organism evidence="2 3">
    <name type="scientific">Candidatus Avipropionibacterium avicola</name>
    <dbReference type="NCBI Taxonomy" id="2840701"/>
    <lineage>
        <taxon>Bacteria</taxon>
        <taxon>Bacillati</taxon>
        <taxon>Actinomycetota</taxon>
        <taxon>Actinomycetes</taxon>
        <taxon>Propionibacteriales</taxon>
        <taxon>Propionibacteriaceae</taxon>
        <taxon>Propionibacteriaceae incertae sedis</taxon>
        <taxon>Candidatus Avipropionibacterium</taxon>
    </lineage>
</organism>